<evidence type="ECO:0000313" key="1">
    <source>
        <dbReference type="EMBL" id="TGY06871.1"/>
    </source>
</evidence>
<dbReference type="AlphaFoldDB" id="A0A4S2AZE4"/>
<dbReference type="EMBL" id="SRYZ01000013">
    <property type="protein sequence ID" value="TGY06871.1"/>
    <property type="molecule type" value="Genomic_DNA"/>
</dbReference>
<keyword evidence="2" id="KW-1185">Reference proteome</keyword>
<protein>
    <submittedName>
        <fullName evidence="1">Uncharacterized protein</fullName>
    </submittedName>
</protein>
<dbReference type="Proteomes" id="UP000310532">
    <property type="component" value="Unassembled WGS sequence"/>
</dbReference>
<gene>
    <name evidence="1" type="ORF">E5355_07825</name>
</gene>
<name>A0A4S2AZE4_9BACE</name>
<organism evidence="1 2">
    <name type="scientific">Bacteroides muris</name>
    <name type="common">ex Afrizal et al. 2022</name>
    <dbReference type="NCBI Taxonomy" id="2516960"/>
    <lineage>
        <taxon>Bacteria</taxon>
        <taxon>Pseudomonadati</taxon>
        <taxon>Bacteroidota</taxon>
        <taxon>Bacteroidia</taxon>
        <taxon>Bacteroidales</taxon>
        <taxon>Bacteroidaceae</taxon>
        <taxon>Bacteroides</taxon>
    </lineage>
</organism>
<evidence type="ECO:0000313" key="2">
    <source>
        <dbReference type="Proteomes" id="UP000310532"/>
    </source>
</evidence>
<reference evidence="1 2" key="1">
    <citation type="submission" date="2019-04" db="EMBL/GenBank/DDBJ databases">
        <title>Microbes associate with the intestines of laboratory mice.</title>
        <authorList>
            <person name="Navarre W."/>
            <person name="Wong E."/>
            <person name="Huang K."/>
            <person name="Tropini C."/>
            <person name="Ng K."/>
            <person name="Yu B."/>
        </authorList>
    </citation>
    <scope>NUCLEOTIDE SEQUENCE [LARGE SCALE GENOMIC DNA]</scope>
    <source>
        <strain evidence="1 2">NM69_E16B</strain>
    </source>
</reference>
<proteinExistence type="predicted"/>
<sequence length="99" mass="11281">MVVIVHKNARFRTRKPDNTPSALKSIRPFRKKALLLFLEMKPVLCQKMNDDMKMNLICKFIISAFMSITRVGGEEGTDPHVRAFLSRPQCGDASSGKWE</sequence>
<accession>A0A4S2AZE4</accession>
<comment type="caution">
    <text evidence="1">The sequence shown here is derived from an EMBL/GenBank/DDBJ whole genome shotgun (WGS) entry which is preliminary data.</text>
</comment>